<feature type="binding site" evidence="5">
    <location>
        <position position="82"/>
    </location>
    <ligand>
        <name>ATP</name>
        <dbReference type="ChEBI" id="CHEBI:30616"/>
    </ligand>
</feature>
<reference evidence="7 8" key="1">
    <citation type="submission" date="2018-05" db="EMBL/GenBank/DDBJ databases">
        <title>Genomic Encyclopedia of Type Strains, Phase III (KMG-III): the genomes of soil and plant-associated and newly described type strains.</title>
        <authorList>
            <person name="Whitman W."/>
        </authorList>
    </citation>
    <scope>NUCLEOTIDE SEQUENCE [LARGE SCALE GENOMIC DNA]</scope>
    <source>
        <strain evidence="7 8">CECT 5696</strain>
    </source>
</reference>
<dbReference type="InterPro" id="IPR011009">
    <property type="entry name" value="Kinase-like_dom_sf"/>
</dbReference>
<dbReference type="InterPro" id="IPR027417">
    <property type="entry name" value="P-loop_NTPase"/>
</dbReference>
<evidence type="ECO:0000259" key="6">
    <source>
        <dbReference type="PROSITE" id="PS50011"/>
    </source>
</evidence>
<dbReference type="GO" id="GO:0004674">
    <property type="term" value="F:protein serine/threonine kinase activity"/>
    <property type="evidence" value="ECO:0007669"/>
    <property type="project" value="TreeGrafter"/>
</dbReference>
<dbReference type="Pfam" id="PF00069">
    <property type="entry name" value="Pkinase"/>
    <property type="match status" value="1"/>
</dbReference>
<dbReference type="InterPro" id="IPR017441">
    <property type="entry name" value="Protein_kinase_ATP_BS"/>
</dbReference>
<dbReference type="OrthoDB" id="9788659at2"/>
<dbReference type="EMBL" id="QGTQ01000012">
    <property type="protein sequence ID" value="PWW00704.1"/>
    <property type="molecule type" value="Genomic_DNA"/>
</dbReference>
<dbReference type="Gene3D" id="3.30.200.20">
    <property type="entry name" value="Phosphorylase Kinase, domain 1"/>
    <property type="match status" value="1"/>
</dbReference>
<evidence type="ECO:0000256" key="2">
    <source>
        <dbReference type="ARBA" id="ARBA00022741"/>
    </source>
</evidence>
<dbReference type="AlphaFoldDB" id="A0A2V2YRR7"/>
<protein>
    <submittedName>
        <fullName evidence="7">Serine/threonine-protein kinase</fullName>
    </submittedName>
</protein>
<feature type="domain" description="Protein kinase" evidence="6">
    <location>
        <begin position="52"/>
        <end position="300"/>
    </location>
</feature>
<dbReference type="Proteomes" id="UP000246635">
    <property type="component" value="Unassembled WGS sequence"/>
</dbReference>
<dbReference type="PROSITE" id="PS50011">
    <property type="entry name" value="PROTEIN_KINASE_DOM"/>
    <property type="match status" value="1"/>
</dbReference>
<dbReference type="InterPro" id="IPR000719">
    <property type="entry name" value="Prot_kinase_dom"/>
</dbReference>
<dbReference type="PROSITE" id="PS00108">
    <property type="entry name" value="PROTEIN_KINASE_ST"/>
    <property type="match status" value="1"/>
</dbReference>
<dbReference type="SMART" id="SM00220">
    <property type="entry name" value="S_TKc"/>
    <property type="match status" value="1"/>
</dbReference>
<dbReference type="Gene3D" id="3.40.50.300">
    <property type="entry name" value="P-loop containing nucleotide triphosphate hydrolases"/>
    <property type="match status" value="1"/>
</dbReference>
<dbReference type="PROSITE" id="PS00107">
    <property type="entry name" value="PROTEIN_KINASE_ATP"/>
    <property type="match status" value="1"/>
</dbReference>
<keyword evidence="8" id="KW-1185">Reference proteome</keyword>
<evidence type="ECO:0000313" key="7">
    <source>
        <dbReference type="EMBL" id="PWW00704.1"/>
    </source>
</evidence>
<keyword evidence="1" id="KW-0808">Transferase</keyword>
<dbReference type="PANTHER" id="PTHR43289">
    <property type="entry name" value="MITOGEN-ACTIVATED PROTEIN KINASE KINASE KINASE 20-RELATED"/>
    <property type="match status" value="1"/>
</dbReference>
<evidence type="ECO:0000256" key="4">
    <source>
        <dbReference type="ARBA" id="ARBA00022840"/>
    </source>
</evidence>
<name>A0A2V2YRR7_9BACL</name>
<accession>A0A2V2YRR7</accession>
<comment type="caution">
    <text evidence="7">The sequence shown here is derived from an EMBL/GenBank/DDBJ whole genome shotgun (WGS) entry which is preliminary data.</text>
</comment>
<evidence type="ECO:0000256" key="3">
    <source>
        <dbReference type="ARBA" id="ARBA00022777"/>
    </source>
</evidence>
<evidence type="ECO:0000256" key="1">
    <source>
        <dbReference type="ARBA" id="ARBA00022679"/>
    </source>
</evidence>
<dbReference type="GO" id="GO:0005524">
    <property type="term" value="F:ATP binding"/>
    <property type="evidence" value="ECO:0007669"/>
    <property type="project" value="UniProtKB-UniRule"/>
</dbReference>
<dbReference type="SUPFAM" id="SSF52540">
    <property type="entry name" value="P-loop containing nucleoside triphosphate hydrolases"/>
    <property type="match status" value="1"/>
</dbReference>
<organism evidence="7 8">
    <name type="scientific">Paenibacillus cellulosilyticus</name>
    <dbReference type="NCBI Taxonomy" id="375489"/>
    <lineage>
        <taxon>Bacteria</taxon>
        <taxon>Bacillati</taxon>
        <taxon>Bacillota</taxon>
        <taxon>Bacilli</taxon>
        <taxon>Bacillales</taxon>
        <taxon>Paenibacillaceae</taxon>
        <taxon>Paenibacillus</taxon>
    </lineage>
</organism>
<dbReference type="CDD" id="cd14014">
    <property type="entry name" value="STKc_PknB_like"/>
    <property type="match status" value="1"/>
</dbReference>
<evidence type="ECO:0000313" key="8">
    <source>
        <dbReference type="Proteomes" id="UP000246635"/>
    </source>
</evidence>
<dbReference type="PANTHER" id="PTHR43289:SF34">
    <property type="entry name" value="SERINE_THREONINE-PROTEIN KINASE YBDM-RELATED"/>
    <property type="match status" value="1"/>
</dbReference>
<keyword evidence="2 5" id="KW-0547">Nucleotide-binding</keyword>
<evidence type="ECO:0000256" key="5">
    <source>
        <dbReference type="PROSITE-ProRule" id="PRU10141"/>
    </source>
</evidence>
<proteinExistence type="predicted"/>
<dbReference type="Gene3D" id="1.10.510.10">
    <property type="entry name" value="Transferase(Phosphotransferase) domain 1"/>
    <property type="match status" value="1"/>
</dbReference>
<dbReference type="InterPro" id="IPR008271">
    <property type="entry name" value="Ser/Thr_kinase_AS"/>
</dbReference>
<gene>
    <name evidence="7" type="ORF">DFQ01_11257</name>
</gene>
<dbReference type="SUPFAM" id="SSF56112">
    <property type="entry name" value="Protein kinase-like (PK-like)"/>
    <property type="match status" value="1"/>
</dbReference>
<keyword evidence="3 7" id="KW-0418">Kinase</keyword>
<keyword evidence="4 5" id="KW-0067">ATP-binding</keyword>
<sequence length="556" mass="61377">MGKNPGMKCCYQRSLPGFFSFSNRKGMDMDTISMHKGGMMPLEAGMMIGGRYRIAGVIGRGGMGVVYAAEDTRLQGKLRAVKAAGRLGFDYDMCAEEARMLMRLSHPNVPQIVDYFPPDTTGVEYVVMDYVHGETVAKRLSHYHGRMPVQEIVSIGIQLCGALSYLHEQTPQIIHRDLKPSNVMIDKNGHVRLIDFGIARFYKEGMRFDTVLLGTPGFAAPEQEGIGQSDARTDVYGLGALLFFLLSGGRTYTSSHTKLLDSYELAIDVPPTLIAAVHRMLHANPSMRFPSMRQVEEVLADALPIGRSVNRMLGGRGVSTRLPNLSVVLSAAPGAGSTFVTMTLARLLAGEGAAVSAIESAGYAPEWHAWLNGSRDGGTINPASDGVYYRLEQPLIDWYCQSPERPPSRADEEAAFRLLVEQASAVRKTLLDLSSGWHERSSLDWMGRASTIIIVADPNPARWSAVRLRQLMAELVKARGEGAKVLWIANKDVKFEQRRDWLSMFPEQPAASVPYIPHEVWMKLLWDGRWVTDVSAYRKSITASLKQVLAVVSGEK</sequence>